<feature type="transmembrane region" description="Helical" evidence="6">
    <location>
        <begin position="203"/>
        <end position="223"/>
    </location>
</feature>
<evidence type="ECO:0000256" key="2">
    <source>
        <dbReference type="ARBA" id="ARBA00009773"/>
    </source>
</evidence>
<evidence type="ECO:0000256" key="6">
    <source>
        <dbReference type="SAM" id="Phobius"/>
    </source>
</evidence>
<feature type="transmembrane region" description="Helical" evidence="6">
    <location>
        <begin position="12"/>
        <end position="29"/>
    </location>
</feature>
<comment type="caution">
    <text evidence="7">The sequence shown here is derived from an EMBL/GenBank/DDBJ whole genome shotgun (WGS) entry which is preliminary data.</text>
</comment>
<feature type="transmembrane region" description="Helical" evidence="6">
    <location>
        <begin position="35"/>
        <end position="53"/>
    </location>
</feature>
<evidence type="ECO:0000256" key="5">
    <source>
        <dbReference type="ARBA" id="ARBA00023136"/>
    </source>
</evidence>
<comment type="subcellular location">
    <subcellularLocation>
        <location evidence="1">Membrane</location>
        <topology evidence="1">Multi-pass membrane protein</topology>
    </subcellularLocation>
</comment>
<evidence type="ECO:0000256" key="3">
    <source>
        <dbReference type="ARBA" id="ARBA00022692"/>
    </source>
</evidence>
<dbReference type="EMBL" id="QCXQ01000003">
    <property type="protein sequence ID" value="PWF99730.1"/>
    <property type="molecule type" value="Genomic_DNA"/>
</dbReference>
<keyword evidence="3 6" id="KW-0812">Transmembrane</keyword>
<proteinExistence type="inferred from homology"/>
<dbReference type="PANTHER" id="PTHR21716:SF62">
    <property type="entry name" value="TRANSPORT PROTEIN YDBI-RELATED"/>
    <property type="match status" value="1"/>
</dbReference>
<feature type="transmembrane region" description="Helical" evidence="6">
    <location>
        <begin position="264"/>
        <end position="284"/>
    </location>
</feature>
<dbReference type="Proteomes" id="UP000245080">
    <property type="component" value="Unassembled WGS sequence"/>
</dbReference>
<evidence type="ECO:0000313" key="8">
    <source>
        <dbReference type="Proteomes" id="UP000245080"/>
    </source>
</evidence>
<organism evidence="7 8">
    <name type="scientific">Levilactobacillus bambusae</name>
    <dbReference type="NCBI Taxonomy" id="2024736"/>
    <lineage>
        <taxon>Bacteria</taxon>
        <taxon>Bacillati</taxon>
        <taxon>Bacillota</taxon>
        <taxon>Bacilli</taxon>
        <taxon>Lactobacillales</taxon>
        <taxon>Lactobacillaceae</taxon>
        <taxon>Levilactobacillus</taxon>
    </lineage>
</organism>
<gene>
    <name evidence="7" type="ORF">DCM90_06630</name>
</gene>
<keyword evidence="4 6" id="KW-1133">Transmembrane helix</keyword>
<sequence length="363" mass="41730">MTLWQRFVRNVRLRRFVVLAVIIFVLWLLRGEMNTILLTFIFTFLMLRLIHWIHKYVNIPSWLIVLLVYAGVIALAYIAVTTYLPKLIDSSLSTANELYRFYENPHNDANGMMTWLSSYLNSSDLLGQLKGGATVVLKYLTTIGSFGVTLFISMMLSFFFTIEEKQMAQFSELFLVSDFDWFFQDIYYFAVRFVETFGVVLEAQFFIAICNTVITTIILAFMGMPQLATLAIMIFILSLIPVAGVIVSVIPLSLVGYSVGGWKYVIYILVMIVLVHFLEAYVLNPKFMSSRTQLPTFYTLVVLILGDWLFGVWGLIVGVPIFTFFLDILGVKPIGNSYPRVDIQKLRERTKRYKKSEDHDSVE</sequence>
<dbReference type="InterPro" id="IPR002549">
    <property type="entry name" value="AI-2E-like"/>
</dbReference>
<protein>
    <submittedName>
        <fullName evidence="7">AI-2E family transporter</fullName>
    </submittedName>
</protein>
<dbReference type="PANTHER" id="PTHR21716">
    <property type="entry name" value="TRANSMEMBRANE PROTEIN"/>
    <property type="match status" value="1"/>
</dbReference>
<feature type="transmembrane region" description="Helical" evidence="6">
    <location>
        <begin position="296"/>
        <end position="326"/>
    </location>
</feature>
<feature type="transmembrane region" description="Helical" evidence="6">
    <location>
        <begin position="230"/>
        <end position="252"/>
    </location>
</feature>
<feature type="transmembrane region" description="Helical" evidence="6">
    <location>
        <begin position="62"/>
        <end position="84"/>
    </location>
</feature>
<dbReference type="GO" id="GO:0055085">
    <property type="term" value="P:transmembrane transport"/>
    <property type="evidence" value="ECO:0007669"/>
    <property type="project" value="TreeGrafter"/>
</dbReference>
<accession>A0A2V1MXE7</accession>
<dbReference type="AlphaFoldDB" id="A0A2V1MXE7"/>
<evidence type="ECO:0000313" key="7">
    <source>
        <dbReference type="EMBL" id="PWF99730.1"/>
    </source>
</evidence>
<dbReference type="RefSeq" id="WP_109250585.1">
    <property type="nucleotide sequence ID" value="NZ_QCXQ01000003.1"/>
</dbReference>
<name>A0A2V1MXE7_9LACO</name>
<keyword evidence="5 6" id="KW-0472">Membrane</keyword>
<evidence type="ECO:0000256" key="4">
    <source>
        <dbReference type="ARBA" id="ARBA00022989"/>
    </source>
</evidence>
<evidence type="ECO:0000256" key="1">
    <source>
        <dbReference type="ARBA" id="ARBA00004141"/>
    </source>
</evidence>
<keyword evidence="8" id="KW-1185">Reference proteome</keyword>
<dbReference type="GO" id="GO:0016020">
    <property type="term" value="C:membrane"/>
    <property type="evidence" value="ECO:0007669"/>
    <property type="project" value="UniProtKB-SubCell"/>
</dbReference>
<comment type="similarity">
    <text evidence="2">Belongs to the autoinducer-2 exporter (AI-2E) (TC 2.A.86) family.</text>
</comment>
<dbReference type="OrthoDB" id="9772136at2"/>
<feature type="transmembrane region" description="Helical" evidence="6">
    <location>
        <begin position="139"/>
        <end position="161"/>
    </location>
</feature>
<reference evidence="7 8" key="1">
    <citation type="journal article" date="2018" name="Int. J. Syst. Evol. Microbiol.">
        <title>Lactobacillus bambusae sp. nov., isolated from a traditional fermented Ma-bamboo shoots of Taiwan.</title>
        <authorList>
            <person name="Wang L.-T."/>
        </authorList>
    </citation>
    <scope>NUCLEOTIDE SEQUENCE [LARGE SCALE GENOMIC DNA]</scope>
    <source>
        <strain evidence="7 8">BS-W1</strain>
    </source>
</reference>
<dbReference type="Pfam" id="PF01594">
    <property type="entry name" value="AI-2E_transport"/>
    <property type="match status" value="1"/>
</dbReference>